<evidence type="ECO:0008006" key="3">
    <source>
        <dbReference type="Google" id="ProtNLM"/>
    </source>
</evidence>
<evidence type="ECO:0000313" key="1">
    <source>
        <dbReference type="EMBL" id="KAK9162916.1"/>
    </source>
</evidence>
<name>A0AAP0L259_9MAGN</name>
<comment type="caution">
    <text evidence="1">The sequence shown here is derived from an EMBL/GenBank/DDBJ whole genome shotgun (WGS) entry which is preliminary data.</text>
</comment>
<dbReference type="Proteomes" id="UP001420932">
    <property type="component" value="Unassembled WGS sequence"/>
</dbReference>
<protein>
    <recommendedName>
        <fullName evidence="3">Retrotransposon Copia-like N-terminal domain-containing protein</fullName>
    </recommendedName>
</protein>
<sequence>MVNNQETNGLVNVTENETFGFDVEEALHLQNSDHLRMILETNLLTGLNYLSWIQAMKIALGGENEDKLH</sequence>
<dbReference type="AlphaFoldDB" id="A0AAP0L259"/>
<evidence type="ECO:0000313" key="2">
    <source>
        <dbReference type="Proteomes" id="UP001420932"/>
    </source>
</evidence>
<organism evidence="1 2">
    <name type="scientific">Stephania yunnanensis</name>
    <dbReference type="NCBI Taxonomy" id="152371"/>
    <lineage>
        <taxon>Eukaryota</taxon>
        <taxon>Viridiplantae</taxon>
        <taxon>Streptophyta</taxon>
        <taxon>Embryophyta</taxon>
        <taxon>Tracheophyta</taxon>
        <taxon>Spermatophyta</taxon>
        <taxon>Magnoliopsida</taxon>
        <taxon>Ranunculales</taxon>
        <taxon>Menispermaceae</taxon>
        <taxon>Menispermoideae</taxon>
        <taxon>Cissampelideae</taxon>
        <taxon>Stephania</taxon>
    </lineage>
</organism>
<reference evidence="1 2" key="1">
    <citation type="submission" date="2024-01" db="EMBL/GenBank/DDBJ databases">
        <title>Genome assemblies of Stephania.</title>
        <authorList>
            <person name="Yang L."/>
        </authorList>
    </citation>
    <scope>NUCLEOTIDE SEQUENCE [LARGE SCALE GENOMIC DNA]</scope>
    <source>
        <strain evidence="1">YNDBR</strain>
        <tissue evidence="1">Leaf</tissue>
    </source>
</reference>
<gene>
    <name evidence="1" type="ORF">Syun_003818</name>
</gene>
<accession>A0AAP0L259</accession>
<dbReference type="EMBL" id="JBBNAF010000002">
    <property type="protein sequence ID" value="KAK9162916.1"/>
    <property type="molecule type" value="Genomic_DNA"/>
</dbReference>
<keyword evidence="2" id="KW-1185">Reference proteome</keyword>
<proteinExistence type="predicted"/>